<sequence length="73" mass="8564">MIAYMRIAVLYFLIMFLSIFIATQMNSILTGVLILAFLYWFFIGLPYLLQEKVTFFEICWSWLTTGGRIGPKK</sequence>
<proteinExistence type="predicted"/>
<dbReference type="Proteomes" id="UP001478862">
    <property type="component" value="Unassembled WGS sequence"/>
</dbReference>
<keyword evidence="1" id="KW-0472">Membrane</keyword>
<evidence type="ECO:0000313" key="2">
    <source>
        <dbReference type="EMBL" id="MEQ6357297.1"/>
    </source>
</evidence>
<organism evidence="2 3">
    <name type="scientific">Lysinibacillus zambalensis</name>
    <dbReference type="NCBI Taxonomy" id="3160866"/>
    <lineage>
        <taxon>Bacteria</taxon>
        <taxon>Bacillati</taxon>
        <taxon>Bacillota</taxon>
        <taxon>Bacilli</taxon>
        <taxon>Bacillales</taxon>
        <taxon>Bacillaceae</taxon>
        <taxon>Lysinibacillus</taxon>
    </lineage>
</organism>
<feature type="transmembrane region" description="Helical" evidence="1">
    <location>
        <begin position="7"/>
        <end position="25"/>
    </location>
</feature>
<name>A0ABV1MXQ7_9BACI</name>
<evidence type="ECO:0008006" key="4">
    <source>
        <dbReference type="Google" id="ProtNLM"/>
    </source>
</evidence>
<reference evidence="2 3" key="1">
    <citation type="submission" date="2024-06" db="EMBL/GenBank/DDBJ databases">
        <title>Lysinibacillus zambalefons sp. nov., a Novel Firmicute Isolated from the Poon Bato Zambales Hyperalkaline Spring.</title>
        <authorList>
            <person name="Aja J.A."/>
            <person name="Lazaro J.E.H."/>
            <person name="Llorin L.D."/>
            <person name="Lim K.R."/>
            <person name="Teodosio J."/>
            <person name="Dalisay D.S."/>
        </authorList>
    </citation>
    <scope>NUCLEOTIDE SEQUENCE [LARGE SCALE GENOMIC DNA]</scope>
    <source>
        <strain evidence="2 3">M3</strain>
    </source>
</reference>
<evidence type="ECO:0000313" key="3">
    <source>
        <dbReference type="Proteomes" id="UP001478862"/>
    </source>
</evidence>
<dbReference type="EMBL" id="JBEGDG010000024">
    <property type="protein sequence ID" value="MEQ6357297.1"/>
    <property type="molecule type" value="Genomic_DNA"/>
</dbReference>
<evidence type="ECO:0000256" key="1">
    <source>
        <dbReference type="SAM" id="Phobius"/>
    </source>
</evidence>
<protein>
    <recommendedName>
        <fullName evidence="4">DUF418 domain-containing protein</fullName>
    </recommendedName>
</protein>
<keyword evidence="3" id="KW-1185">Reference proteome</keyword>
<keyword evidence="1" id="KW-0812">Transmembrane</keyword>
<gene>
    <name evidence="2" type="ORF">ABNX05_22030</name>
</gene>
<comment type="caution">
    <text evidence="2">The sequence shown here is derived from an EMBL/GenBank/DDBJ whole genome shotgun (WGS) entry which is preliminary data.</text>
</comment>
<keyword evidence="1" id="KW-1133">Transmembrane helix</keyword>
<accession>A0ABV1MXQ7</accession>
<feature type="transmembrane region" description="Helical" evidence="1">
    <location>
        <begin position="31"/>
        <end position="49"/>
    </location>
</feature>